<name>A0AAQ3AYB7_9VIBR</name>
<dbReference type="AlphaFoldDB" id="A0AAQ3AYB7"/>
<dbReference type="EMBL" id="CP117988">
    <property type="protein sequence ID" value="WDG08144.1"/>
    <property type="molecule type" value="Genomic_DNA"/>
</dbReference>
<dbReference type="Gene3D" id="2.40.360.10">
    <property type="entry name" value="YmcC-like"/>
    <property type="match status" value="1"/>
</dbReference>
<evidence type="ECO:0000256" key="1">
    <source>
        <dbReference type="SAM" id="SignalP"/>
    </source>
</evidence>
<proteinExistence type="predicted"/>
<dbReference type="InterPro" id="IPR021308">
    <property type="entry name" value="GfcB"/>
</dbReference>
<dbReference type="RefSeq" id="WP_274290634.1">
    <property type="nucleotide sequence ID" value="NZ_CP117988.1"/>
</dbReference>
<sequence>MKQTLTLKCCKALSLVLFLIGSIGCTQKFNDVSATVKEAYSNYVDIELTADEIRDVPYASAYLTIGSQKQVFVVLAFAEENKKTGITQLKWVSADNAMIITENGRIVKTLGLQSNNLAGIHSQVPQYDATSNIPIAYKALYDWTPDYRYSFPAKITRTRLQREPVVTPLGTTNATVYAEKVVFTTLDSELTNTYWVSDSGKVIQSLQYLGPDMLPVKFVVLKGYAKK</sequence>
<dbReference type="SUPFAM" id="SSF159270">
    <property type="entry name" value="YmcC-like"/>
    <property type="match status" value="1"/>
</dbReference>
<keyword evidence="1" id="KW-0732">Signal</keyword>
<keyword evidence="2" id="KW-0449">Lipoprotein</keyword>
<gene>
    <name evidence="2" type="ORF">PUN50_15700</name>
</gene>
<feature type="signal peptide" evidence="1">
    <location>
        <begin position="1"/>
        <end position="28"/>
    </location>
</feature>
<feature type="chain" id="PRO_5042841211" evidence="1">
    <location>
        <begin position="29"/>
        <end position="227"/>
    </location>
</feature>
<dbReference type="InterPro" id="IPR023373">
    <property type="entry name" value="YmcC_sf"/>
</dbReference>
<evidence type="ECO:0000313" key="2">
    <source>
        <dbReference type="EMBL" id="WDG08144.1"/>
    </source>
</evidence>
<evidence type="ECO:0000313" key="3">
    <source>
        <dbReference type="Proteomes" id="UP001219537"/>
    </source>
</evidence>
<dbReference type="Pfam" id="PF11102">
    <property type="entry name" value="YjbF"/>
    <property type="match status" value="1"/>
</dbReference>
<organism evidence="2 3">
    <name type="scientific">Vibrio campbellii</name>
    <dbReference type="NCBI Taxonomy" id="680"/>
    <lineage>
        <taxon>Bacteria</taxon>
        <taxon>Pseudomonadati</taxon>
        <taxon>Pseudomonadota</taxon>
        <taxon>Gammaproteobacteria</taxon>
        <taxon>Vibrionales</taxon>
        <taxon>Vibrionaceae</taxon>
        <taxon>Vibrio</taxon>
    </lineage>
</organism>
<reference evidence="2" key="1">
    <citation type="submission" date="2023-02" db="EMBL/GenBank/DDBJ databases">
        <title>Isolation, identification, and genome analysis of Vibrio campbellii in the Penaeus vannamei larvae stage.</title>
        <authorList>
            <person name="Huang T."/>
            <person name="Zhang B."/>
        </authorList>
    </citation>
    <scope>NUCLEOTIDE SEQUENCE</scope>
    <source>
        <strain evidence="2">20220413_1</strain>
    </source>
</reference>
<dbReference type="PROSITE" id="PS51257">
    <property type="entry name" value="PROKAR_LIPOPROTEIN"/>
    <property type="match status" value="1"/>
</dbReference>
<dbReference type="Proteomes" id="UP001219537">
    <property type="component" value="Chromosome 1"/>
</dbReference>
<protein>
    <submittedName>
        <fullName evidence="2">YjbF family lipoprotein</fullName>
    </submittedName>
</protein>
<accession>A0AAQ3AYB7</accession>